<sequence>MRKITPAVKAIAVVPAVVIAAALGLWLYSADRTAGDTGHWAGSHAPDRVEVNASVLKVDAAAREAVLRVLVVPLGRFGEDDGVAPAGELRLLSSSSLRDDRVFPAHQRISSLDIPIALTGGAVTDYPFDGYEARIEFAAVHNGEPAPVLFTLDKVDSLFSFSVKDYRATEDQGGLDVRFSRSTSVLVFALFMMITMWGLAIAVFFGARHLIARRRGLVWPSFGFMAATLFALAGFRNLAPGSPPIGSLLDYTAFLWAEVVIALCVVVSVVTGAITEQGKPDS</sequence>
<reference evidence="2 3" key="1">
    <citation type="submission" date="2017-07" db="EMBL/GenBank/DDBJ databases">
        <title>Amycolatopsis thailandensis Genome sequencing and assembly.</title>
        <authorList>
            <person name="Kaur N."/>
            <person name="Mayilraj S."/>
        </authorList>
    </citation>
    <scope>NUCLEOTIDE SEQUENCE [LARGE SCALE GENOMIC DNA]</scope>
    <source>
        <strain evidence="2 3">JCM 16380</strain>
    </source>
</reference>
<dbReference type="OrthoDB" id="8438075at2"/>
<comment type="caution">
    <text evidence="2">The sequence shown here is derived from an EMBL/GenBank/DDBJ whole genome shotgun (WGS) entry which is preliminary data.</text>
</comment>
<organism evidence="2 3">
    <name type="scientific">Amycolatopsis thailandensis</name>
    <dbReference type="NCBI Taxonomy" id="589330"/>
    <lineage>
        <taxon>Bacteria</taxon>
        <taxon>Bacillati</taxon>
        <taxon>Actinomycetota</taxon>
        <taxon>Actinomycetes</taxon>
        <taxon>Pseudonocardiales</taxon>
        <taxon>Pseudonocardiaceae</taxon>
        <taxon>Amycolatopsis</taxon>
    </lineage>
</organism>
<name>A0A229S5C1_9PSEU</name>
<evidence type="ECO:0000313" key="3">
    <source>
        <dbReference type="Proteomes" id="UP000215223"/>
    </source>
</evidence>
<keyword evidence="1" id="KW-1133">Transmembrane helix</keyword>
<evidence type="ECO:0000313" key="2">
    <source>
        <dbReference type="EMBL" id="OXM53804.1"/>
    </source>
</evidence>
<dbReference type="Pfam" id="PF14494">
    <property type="entry name" value="DUF4436"/>
    <property type="match status" value="1"/>
</dbReference>
<accession>A0A229S5C1</accession>
<protein>
    <submittedName>
        <fullName evidence="2">DUF4436 domain-containing protein</fullName>
    </submittedName>
</protein>
<dbReference type="AlphaFoldDB" id="A0A229S5C1"/>
<dbReference type="InterPro" id="IPR027948">
    <property type="entry name" value="DUF4436"/>
</dbReference>
<feature type="transmembrane region" description="Helical" evidence="1">
    <location>
        <begin position="255"/>
        <end position="274"/>
    </location>
</feature>
<keyword evidence="1" id="KW-0812">Transmembrane</keyword>
<keyword evidence="1" id="KW-0472">Membrane</keyword>
<dbReference type="EMBL" id="NMQT01000073">
    <property type="protein sequence ID" value="OXM53804.1"/>
    <property type="molecule type" value="Genomic_DNA"/>
</dbReference>
<dbReference type="Proteomes" id="UP000215223">
    <property type="component" value="Unassembled WGS sequence"/>
</dbReference>
<dbReference type="RefSeq" id="WP_093935674.1">
    <property type="nucleotide sequence ID" value="NZ_NMQT01000073.1"/>
</dbReference>
<proteinExistence type="predicted"/>
<feature type="transmembrane region" description="Helical" evidence="1">
    <location>
        <begin position="185"/>
        <end position="205"/>
    </location>
</feature>
<feature type="transmembrane region" description="Helical" evidence="1">
    <location>
        <begin position="217"/>
        <end position="235"/>
    </location>
</feature>
<keyword evidence="3" id="KW-1185">Reference proteome</keyword>
<evidence type="ECO:0000256" key="1">
    <source>
        <dbReference type="SAM" id="Phobius"/>
    </source>
</evidence>
<gene>
    <name evidence="2" type="ORF">CFP71_20635</name>
</gene>
<feature type="transmembrane region" description="Helical" evidence="1">
    <location>
        <begin position="7"/>
        <end position="28"/>
    </location>
</feature>